<evidence type="ECO:0000313" key="2">
    <source>
        <dbReference type="Proteomes" id="UP000297910"/>
    </source>
</evidence>
<name>A0A4Z1FQ09_9HELO</name>
<organism evidence="1 2">
    <name type="scientific">Botrytis paeoniae</name>
    <dbReference type="NCBI Taxonomy" id="278948"/>
    <lineage>
        <taxon>Eukaryota</taxon>
        <taxon>Fungi</taxon>
        <taxon>Dikarya</taxon>
        <taxon>Ascomycota</taxon>
        <taxon>Pezizomycotina</taxon>
        <taxon>Leotiomycetes</taxon>
        <taxon>Helotiales</taxon>
        <taxon>Sclerotiniaceae</taxon>
        <taxon>Botrytis</taxon>
    </lineage>
</organism>
<keyword evidence="2" id="KW-1185">Reference proteome</keyword>
<proteinExistence type="predicted"/>
<dbReference type="Proteomes" id="UP000297910">
    <property type="component" value="Unassembled WGS sequence"/>
</dbReference>
<dbReference type="AlphaFoldDB" id="A0A4Z1FQ09"/>
<gene>
    <name evidence="1" type="ORF">BPAE_0123g00010</name>
</gene>
<evidence type="ECO:0000313" key="1">
    <source>
        <dbReference type="EMBL" id="TGO23711.1"/>
    </source>
</evidence>
<sequence length="87" mass="9513">MSNLSQCSNLAVQGSEVAGSIPASTETISSSLLYAYRMDRYLADTDHSVPYTSPSIIGDKLSSARHTELRKEAIAADLKRCITEFRD</sequence>
<dbReference type="EMBL" id="PQXI01000123">
    <property type="protein sequence ID" value="TGO23711.1"/>
    <property type="molecule type" value="Genomic_DNA"/>
</dbReference>
<protein>
    <submittedName>
        <fullName evidence="1">Uncharacterized protein</fullName>
    </submittedName>
</protein>
<accession>A0A4Z1FQ09</accession>
<comment type="caution">
    <text evidence="1">The sequence shown here is derived from an EMBL/GenBank/DDBJ whole genome shotgun (WGS) entry which is preliminary data.</text>
</comment>
<reference evidence="1 2" key="1">
    <citation type="submission" date="2017-12" db="EMBL/GenBank/DDBJ databases">
        <title>Comparative genomics of Botrytis spp.</title>
        <authorList>
            <person name="Valero-Jimenez C.A."/>
            <person name="Tapia P."/>
            <person name="Veloso J."/>
            <person name="Silva-Moreno E."/>
            <person name="Staats M."/>
            <person name="Valdes J.H."/>
            <person name="Van Kan J.A.L."/>
        </authorList>
    </citation>
    <scope>NUCLEOTIDE SEQUENCE [LARGE SCALE GENOMIC DNA]</scope>
    <source>
        <strain evidence="1 2">Bp0003</strain>
    </source>
</reference>